<dbReference type="AlphaFoldDB" id="A0A1W6ZPM0"/>
<dbReference type="RefSeq" id="WP_086087632.1">
    <property type="nucleotide sequence ID" value="NZ_CP021112.1"/>
</dbReference>
<organism evidence="1 2">
    <name type="scientific">Pseudorhodoplanes sinuspersici</name>
    <dbReference type="NCBI Taxonomy" id="1235591"/>
    <lineage>
        <taxon>Bacteria</taxon>
        <taxon>Pseudomonadati</taxon>
        <taxon>Pseudomonadota</taxon>
        <taxon>Alphaproteobacteria</taxon>
        <taxon>Hyphomicrobiales</taxon>
        <taxon>Pseudorhodoplanes</taxon>
    </lineage>
</organism>
<dbReference type="EMBL" id="CP021112">
    <property type="protein sequence ID" value="ARP99225.1"/>
    <property type="molecule type" value="Genomic_DNA"/>
</dbReference>
<accession>A0A1W6ZPM0</accession>
<proteinExistence type="predicted"/>
<evidence type="ECO:0000313" key="2">
    <source>
        <dbReference type="Proteomes" id="UP000194137"/>
    </source>
</evidence>
<evidence type="ECO:0000313" key="1">
    <source>
        <dbReference type="EMBL" id="ARP99225.1"/>
    </source>
</evidence>
<keyword evidence="2" id="KW-1185">Reference proteome</keyword>
<dbReference type="OrthoDB" id="9935346at2"/>
<dbReference type="STRING" id="1235591.CAK95_09100"/>
<sequence>MRLVDQDIDWHDGNLVDIQISGLPGKIQTIRLFLDLYPDDENADKRRRYCCTGEGLRRALFSGETNRIRKNSKSGNIDFMRLEQGDGGDILTVSLFGGVVEAEAVDFQLVEVKE</sequence>
<protein>
    <submittedName>
        <fullName evidence="1">Uncharacterized protein</fullName>
    </submittedName>
</protein>
<name>A0A1W6ZPM0_9HYPH</name>
<dbReference type="Proteomes" id="UP000194137">
    <property type="component" value="Chromosome"/>
</dbReference>
<gene>
    <name evidence="1" type="ORF">CAK95_09100</name>
</gene>
<reference evidence="1 2" key="1">
    <citation type="submission" date="2017-05" db="EMBL/GenBank/DDBJ databases">
        <title>Full genome sequence of Pseudorhodoplanes sinuspersici.</title>
        <authorList>
            <person name="Dastgheib S.M.M."/>
            <person name="Shavandi M."/>
            <person name="Tirandaz H."/>
        </authorList>
    </citation>
    <scope>NUCLEOTIDE SEQUENCE [LARGE SCALE GENOMIC DNA]</scope>
    <source>
        <strain evidence="1 2">RIPI110</strain>
    </source>
</reference>
<dbReference type="KEGG" id="psin:CAK95_09100"/>